<protein>
    <submittedName>
        <fullName evidence="2">Uncharacterized protein</fullName>
    </submittedName>
</protein>
<feature type="compositionally biased region" description="Basic and acidic residues" evidence="1">
    <location>
        <begin position="236"/>
        <end position="253"/>
    </location>
</feature>
<feature type="compositionally biased region" description="Basic and acidic residues" evidence="1">
    <location>
        <begin position="318"/>
        <end position="333"/>
    </location>
</feature>
<sequence>MELADNLYHFHSGLSHLILDYNLRCGAPFESRSRADSRFPRLTDAVAPGGVNPSGRVKRHVTVRAVHPSSGAGGPSRRATYQAFSPTYKSLLPDFITPAGGRTSWRGSERKGPRGQTGPEWRETHRLVRQGAAGAECAGDNGLQRVEFYSPRATMARKQSEKRDCGRRDETGRKTVGGETGRDTVGGETGRETVGGETGRESVGGETDESLWTERRDESLWAERRTRVCGRRDGTRDCGRRDGRESVGGETGRETVGGETDESLWTESRDERLWAERRTRVCGRRDGTRDCGRRDGRESVDGETGRETVGEETDESLWAERRTRVCEQGETGRETVGGETGRDTVGGETGQARRYLPRALC</sequence>
<name>A0AAD9DNU0_9TELE</name>
<organism evidence="2 3">
    <name type="scientific">Electrophorus voltai</name>
    <dbReference type="NCBI Taxonomy" id="2609070"/>
    <lineage>
        <taxon>Eukaryota</taxon>
        <taxon>Metazoa</taxon>
        <taxon>Chordata</taxon>
        <taxon>Craniata</taxon>
        <taxon>Vertebrata</taxon>
        <taxon>Euteleostomi</taxon>
        <taxon>Actinopterygii</taxon>
        <taxon>Neopterygii</taxon>
        <taxon>Teleostei</taxon>
        <taxon>Ostariophysi</taxon>
        <taxon>Gymnotiformes</taxon>
        <taxon>Gymnotoidei</taxon>
        <taxon>Gymnotidae</taxon>
        <taxon>Electrophorus</taxon>
    </lineage>
</organism>
<feature type="region of interest" description="Disordered" evidence="1">
    <location>
        <begin position="236"/>
        <end position="264"/>
    </location>
</feature>
<feature type="region of interest" description="Disordered" evidence="1">
    <location>
        <begin position="285"/>
        <end position="353"/>
    </location>
</feature>
<dbReference type="Proteomes" id="UP001239994">
    <property type="component" value="Unassembled WGS sequence"/>
</dbReference>
<feature type="compositionally biased region" description="Basic and acidic residues" evidence="1">
    <location>
        <begin position="285"/>
        <end position="309"/>
    </location>
</feature>
<reference evidence="2" key="1">
    <citation type="submission" date="2023-03" db="EMBL/GenBank/DDBJ databases">
        <title>Electrophorus voltai genome.</title>
        <authorList>
            <person name="Bian C."/>
        </authorList>
    </citation>
    <scope>NUCLEOTIDE SEQUENCE</scope>
    <source>
        <strain evidence="2">CB-2022</strain>
        <tissue evidence="2">Muscle</tissue>
    </source>
</reference>
<feature type="region of interest" description="Disordered" evidence="1">
    <location>
        <begin position="148"/>
        <end position="212"/>
    </location>
</feature>
<gene>
    <name evidence="2" type="ORF">P4O66_002425</name>
</gene>
<comment type="caution">
    <text evidence="2">The sequence shown here is derived from an EMBL/GenBank/DDBJ whole genome shotgun (WGS) entry which is preliminary data.</text>
</comment>
<proteinExistence type="predicted"/>
<dbReference type="EMBL" id="JAROKS010000022">
    <property type="protein sequence ID" value="KAK1788566.1"/>
    <property type="molecule type" value="Genomic_DNA"/>
</dbReference>
<evidence type="ECO:0000256" key="1">
    <source>
        <dbReference type="SAM" id="MobiDB-lite"/>
    </source>
</evidence>
<feature type="compositionally biased region" description="Basic and acidic residues" evidence="1">
    <location>
        <begin position="158"/>
        <end position="173"/>
    </location>
</feature>
<dbReference type="AlphaFoldDB" id="A0AAD9DNU0"/>
<accession>A0AAD9DNU0</accession>
<feature type="region of interest" description="Disordered" evidence="1">
    <location>
        <begin position="99"/>
        <end position="123"/>
    </location>
</feature>
<evidence type="ECO:0000313" key="2">
    <source>
        <dbReference type="EMBL" id="KAK1788566.1"/>
    </source>
</evidence>
<evidence type="ECO:0000313" key="3">
    <source>
        <dbReference type="Proteomes" id="UP001239994"/>
    </source>
</evidence>
<keyword evidence="3" id="KW-1185">Reference proteome</keyword>